<evidence type="ECO:0000256" key="1">
    <source>
        <dbReference type="SAM" id="MobiDB-lite"/>
    </source>
</evidence>
<keyword evidence="4" id="KW-1185">Reference proteome</keyword>
<dbReference type="GO" id="GO:0042834">
    <property type="term" value="F:peptidoglycan binding"/>
    <property type="evidence" value="ECO:0007669"/>
    <property type="project" value="InterPro"/>
</dbReference>
<dbReference type="InterPro" id="IPR052521">
    <property type="entry name" value="Cell_div_SPOR-domain"/>
</dbReference>
<reference evidence="4" key="1">
    <citation type="submission" date="2020-01" db="EMBL/GenBank/DDBJ databases">
        <title>Caldichromatium gen. nov., sp. nov., a thermophilic purple sulfur bacterium member of the family Chromatiaceae isolated from Nakabusa hot spring, Japan.</title>
        <authorList>
            <person name="Saini M.K."/>
            <person name="Hanada S."/>
            <person name="Tank M."/>
        </authorList>
    </citation>
    <scope>NUCLEOTIDE SEQUENCE [LARGE SCALE GENOMIC DNA]</scope>
    <source>
        <strain evidence="4">No.7</strain>
    </source>
</reference>
<feature type="region of interest" description="Disordered" evidence="1">
    <location>
        <begin position="1"/>
        <end position="37"/>
    </location>
</feature>
<evidence type="ECO:0000259" key="2">
    <source>
        <dbReference type="PROSITE" id="PS51724"/>
    </source>
</evidence>
<dbReference type="GO" id="GO:0032506">
    <property type="term" value="P:cytokinetic process"/>
    <property type="evidence" value="ECO:0007669"/>
    <property type="project" value="TreeGrafter"/>
</dbReference>
<dbReference type="Proteomes" id="UP000502699">
    <property type="component" value="Chromosome"/>
</dbReference>
<dbReference type="GO" id="GO:0030428">
    <property type="term" value="C:cell septum"/>
    <property type="evidence" value="ECO:0007669"/>
    <property type="project" value="TreeGrafter"/>
</dbReference>
<feature type="compositionally biased region" description="Low complexity" evidence="1">
    <location>
        <begin position="1"/>
        <end position="12"/>
    </location>
</feature>
<dbReference type="InterPro" id="IPR036680">
    <property type="entry name" value="SPOR-like_sf"/>
</dbReference>
<dbReference type="AlphaFoldDB" id="A0A6G7VF04"/>
<proteinExistence type="predicted"/>
<dbReference type="Pfam" id="PF05036">
    <property type="entry name" value="SPOR"/>
    <property type="match status" value="1"/>
</dbReference>
<organism evidence="3 4">
    <name type="scientific">Caldichromatium japonicum</name>
    <dbReference type="NCBI Taxonomy" id="2699430"/>
    <lineage>
        <taxon>Bacteria</taxon>
        <taxon>Pseudomonadati</taxon>
        <taxon>Pseudomonadota</taxon>
        <taxon>Gammaproteobacteria</taxon>
        <taxon>Chromatiales</taxon>
        <taxon>Chromatiaceae</taxon>
        <taxon>Caldichromatium</taxon>
    </lineage>
</organism>
<dbReference type="InterPro" id="IPR007730">
    <property type="entry name" value="SPOR-like_dom"/>
</dbReference>
<sequence length="116" mass="12706">MPPVKPAATPATKPDKPETHKPETAISLPEPPKSRAKGMPSWVIQVSSLNSPEAATKLADRLKQSGFSAFVEQAEVSGKTYYRVRVGPDSDRAAAERTAAQLREQHKLDTLIQRYP</sequence>
<feature type="domain" description="SPOR" evidence="2">
    <location>
        <begin position="36"/>
        <end position="115"/>
    </location>
</feature>
<feature type="compositionally biased region" description="Basic and acidic residues" evidence="1">
    <location>
        <begin position="13"/>
        <end position="23"/>
    </location>
</feature>
<dbReference type="KEGG" id="cjap:GWK36_12480"/>
<dbReference type="SUPFAM" id="SSF110997">
    <property type="entry name" value="Sporulation related repeat"/>
    <property type="match status" value="1"/>
</dbReference>
<dbReference type="PANTHER" id="PTHR38687">
    <property type="entry name" value="CELL DIVISION PROTEIN DEDD-RELATED"/>
    <property type="match status" value="1"/>
</dbReference>
<name>A0A6G7VF04_9GAMM</name>
<dbReference type="PANTHER" id="PTHR38687:SF1">
    <property type="entry name" value="CELL DIVISION PROTEIN DEDD"/>
    <property type="match status" value="1"/>
</dbReference>
<dbReference type="EMBL" id="CP048029">
    <property type="protein sequence ID" value="QIK38663.1"/>
    <property type="molecule type" value="Genomic_DNA"/>
</dbReference>
<gene>
    <name evidence="3" type="ORF">GWK36_12480</name>
</gene>
<dbReference type="GO" id="GO:0032153">
    <property type="term" value="C:cell division site"/>
    <property type="evidence" value="ECO:0007669"/>
    <property type="project" value="TreeGrafter"/>
</dbReference>
<accession>A0A6G7VF04</accession>
<evidence type="ECO:0000313" key="3">
    <source>
        <dbReference type="EMBL" id="QIK38663.1"/>
    </source>
</evidence>
<dbReference type="Gene3D" id="3.30.70.1070">
    <property type="entry name" value="Sporulation related repeat"/>
    <property type="match status" value="1"/>
</dbReference>
<dbReference type="PROSITE" id="PS51724">
    <property type="entry name" value="SPOR"/>
    <property type="match status" value="1"/>
</dbReference>
<protein>
    <submittedName>
        <fullName evidence="3">SPOR domain-containing protein</fullName>
    </submittedName>
</protein>
<evidence type="ECO:0000313" key="4">
    <source>
        <dbReference type="Proteomes" id="UP000502699"/>
    </source>
</evidence>